<dbReference type="eggNOG" id="COG0025">
    <property type="taxonomic scope" value="Bacteria"/>
</dbReference>
<dbReference type="Pfam" id="PF00999">
    <property type="entry name" value="Na_H_Exchanger"/>
    <property type="match status" value="1"/>
</dbReference>
<dbReference type="RefSeq" id="WP_011279836.1">
    <property type="nucleotide sequence ID" value="NC_007204.1"/>
</dbReference>
<organism evidence="14 15">
    <name type="scientific">Psychrobacter arcticus (strain DSM 17307 / VKM B-2377 / 273-4)</name>
    <dbReference type="NCBI Taxonomy" id="259536"/>
    <lineage>
        <taxon>Bacteria</taxon>
        <taxon>Pseudomonadati</taxon>
        <taxon>Pseudomonadota</taxon>
        <taxon>Gammaproteobacteria</taxon>
        <taxon>Moraxellales</taxon>
        <taxon>Moraxellaceae</taxon>
        <taxon>Psychrobacter</taxon>
    </lineage>
</organism>
<dbReference type="GO" id="GO:0005886">
    <property type="term" value="C:plasma membrane"/>
    <property type="evidence" value="ECO:0007669"/>
    <property type="project" value="UniProtKB-SubCell"/>
</dbReference>
<evidence type="ECO:0000256" key="6">
    <source>
        <dbReference type="ARBA" id="ARBA00022692"/>
    </source>
</evidence>
<keyword evidence="6 12" id="KW-0812">Transmembrane</keyword>
<dbReference type="GO" id="GO:0098719">
    <property type="term" value="P:sodium ion import across plasma membrane"/>
    <property type="evidence" value="ECO:0007669"/>
    <property type="project" value="TreeGrafter"/>
</dbReference>
<keyword evidence="15" id="KW-1185">Reference proteome</keyword>
<feature type="transmembrane region" description="Helical" evidence="12">
    <location>
        <begin position="294"/>
        <end position="317"/>
    </location>
</feature>
<proteinExistence type="inferred from homology"/>
<dbReference type="OrthoDB" id="9774146at2"/>
<evidence type="ECO:0000256" key="1">
    <source>
        <dbReference type="ARBA" id="ARBA00004651"/>
    </source>
</evidence>
<evidence type="ECO:0000256" key="10">
    <source>
        <dbReference type="ARBA" id="ARBA00023136"/>
    </source>
</evidence>
<keyword evidence="8" id="KW-0915">Sodium</keyword>
<evidence type="ECO:0000313" key="14">
    <source>
        <dbReference type="EMBL" id="AAZ18407.1"/>
    </source>
</evidence>
<feature type="transmembrane region" description="Helical" evidence="12">
    <location>
        <begin position="362"/>
        <end position="382"/>
    </location>
</feature>
<dbReference type="PANTHER" id="PTHR10110">
    <property type="entry name" value="SODIUM/HYDROGEN EXCHANGER"/>
    <property type="match status" value="1"/>
</dbReference>
<dbReference type="InterPro" id="IPR006153">
    <property type="entry name" value="Cation/H_exchanger_TM"/>
</dbReference>
<feature type="transmembrane region" description="Helical" evidence="12">
    <location>
        <begin position="210"/>
        <end position="230"/>
    </location>
</feature>
<feature type="transmembrane region" description="Helical" evidence="12">
    <location>
        <begin position="323"/>
        <end position="341"/>
    </location>
</feature>
<keyword evidence="3" id="KW-0813">Transport</keyword>
<dbReference type="Gene3D" id="6.10.140.1330">
    <property type="match status" value="1"/>
</dbReference>
<feature type="domain" description="Cation/H+ exchanger transmembrane" evidence="13">
    <location>
        <begin position="19"/>
        <end position="411"/>
    </location>
</feature>
<dbReference type="GO" id="GO:0051453">
    <property type="term" value="P:regulation of intracellular pH"/>
    <property type="evidence" value="ECO:0007669"/>
    <property type="project" value="TreeGrafter"/>
</dbReference>
<evidence type="ECO:0000256" key="9">
    <source>
        <dbReference type="ARBA" id="ARBA00023065"/>
    </source>
</evidence>
<evidence type="ECO:0000256" key="12">
    <source>
        <dbReference type="SAM" id="Phobius"/>
    </source>
</evidence>
<evidence type="ECO:0000256" key="4">
    <source>
        <dbReference type="ARBA" id="ARBA00022449"/>
    </source>
</evidence>
<keyword evidence="11" id="KW-0739">Sodium transport</keyword>
<evidence type="ECO:0000256" key="5">
    <source>
        <dbReference type="ARBA" id="ARBA00022475"/>
    </source>
</evidence>
<evidence type="ECO:0000256" key="7">
    <source>
        <dbReference type="ARBA" id="ARBA00022989"/>
    </source>
</evidence>
<keyword evidence="10 12" id="KW-0472">Membrane</keyword>
<dbReference type="Proteomes" id="UP000000546">
    <property type="component" value="Chromosome"/>
</dbReference>
<comment type="similarity">
    <text evidence="2">Belongs to the monovalent cation:proton antiporter 1 (CPA1) transporter (TC 2.A.36) family.</text>
</comment>
<evidence type="ECO:0000256" key="11">
    <source>
        <dbReference type="ARBA" id="ARBA00023201"/>
    </source>
</evidence>
<dbReference type="GO" id="GO:0015385">
    <property type="term" value="F:sodium:proton antiporter activity"/>
    <property type="evidence" value="ECO:0007669"/>
    <property type="project" value="InterPro"/>
</dbReference>
<dbReference type="KEGG" id="par:Psyc_0546"/>
<evidence type="ECO:0000256" key="8">
    <source>
        <dbReference type="ARBA" id="ARBA00023053"/>
    </source>
</evidence>
<evidence type="ECO:0000256" key="2">
    <source>
        <dbReference type="ARBA" id="ARBA00007367"/>
    </source>
</evidence>
<accession>Q4FUA1</accession>
<feature type="transmembrane region" description="Helical" evidence="12">
    <location>
        <begin position="37"/>
        <end position="58"/>
    </location>
</feature>
<dbReference type="PANTHER" id="PTHR10110:SF195">
    <property type="entry name" value="NA(+)_H(+) ANTIPORTER NHAS2"/>
    <property type="match status" value="1"/>
</dbReference>
<dbReference type="GO" id="GO:0015386">
    <property type="term" value="F:potassium:proton antiporter activity"/>
    <property type="evidence" value="ECO:0007669"/>
    <property type="project" value="TreeGrafter"/>
</dbReference>
<keyword evidence="7 12" id="KW-1133">Transmembrane helix</keyword>
<dbReference type="STRING" id="259536.Psyc_0546"/>
<dbReference type="EMBL" id="CP000082">
    <property type="protein sequence ID" value="AAZ18407.1"/>
    <property type="molecule type" value="Genomic_DNA"/>
</dbReference>
<dbReference type="HOGENOM" id="CLU_005912_8_1_6"/>
<keyword evidence="9" id="KW-0406">Ion transport</keyword>
<dbReference type="InterPro" id="IPR018422">
    <property type="entry name" value="Cation/H_exchanger_CPA1"/>
</dbReference>
<gene>
    <name evidence="14" type="ordered locus">Psyc_0546</name>
</gene>
<protein>
    <submittedName>
        <fullName evidence="14">Sodium/proton antiporter, CPA1 family</fullName>
    </submittedName>
</protein>
<keyword evidence="4" id="KW-0050">Antiport</keyword>
<feature type="transmembrane region" description="Helical" evidence="12">
    <location>
        <begin position="78"/>
        <end position="96"/>
    </location>
</feature>
<dbReference type="AlphaFoldDB" id="Q4FUA1"/>
<name>Q4FUA1_PSYA2</name>
<comment type="subcellular location">
    <subcellularLocation>
        <location evidence="1">Cell membrane</location>
        <topology evidence="1">Multi-pass membrane protein</topology>
    </subcellularLocation>
</comment>
<evidence type="ECO:0000259" key="13">
    <source>
        <dbReference type="Pfam" id="PF00999"/>
    </source>
</evidence>
<feature type="transmembrane region" description="Helical" evidence="12">
    <location>
        <begin position="388"/>
        <end position="409"/>
    </location>
</feature>
<reference evidence="14 15" key="1">
    <citation type="journal article" date="2010" name="Appl. Environ. Microbiol.">
        <title>The genome sequence of Psychrobacter arcticus 273-4, a psychroactive Siberian permafrost bacterium, reveals mechanisms for adaptation to low-temperature growth.</title>
        <authorList>
            <person name="Ayala-del-Rio H.L."/>
            <person name="Chain P.S."/>
            <person name="Grzymski J.J."/>
            <person name="Ponder M.A."/>
            <person name="Ivanova N."/>
            <person name="Bergholz P.W."/>
            <person name="Di Bartolo G."/>
            <person name="Hauser L."/>
            <person name="Land M."/>
            <person name="Bakermans C."/>
            <person name="Rodrigues D."/>
            <person name="Klappenbach J."/>
            <person name="Zarka D."/>
            <person name="Larimer F."/>
            <person name="Richardson P."/>
            <person name="Murray A."/>
            <person name="Thomashow M."/>
            <person name="Tiedje J.M."/>
        </authorList>
    </citation>
    <scope>NUCLEOTIDE SEQUENCE [LARGE SCALE GENOMIC DNA]</scope>
    <source>
        <strain evidence="15">DSM 17307 / VKM B-2377 / 273-4</strain>
    </source>
</reference>
<feature type="transmembrane region" description="Helical" evidence="12">
    <location>
        <begin position="108"/>
        <end position="131"/>
    </location>
</feature>
<evidence type="ECO:0000256" key="3">
    <source>
        <dbReference type="ARBA" id="ARBA00022448"/>
    </source>
</evidence>
<evidence type="ECO:0000313" key="15">
    <source>
        <dbReference type="Proteomes" id="UP000000546"/>
    </source>
</evidence>
<feature type="transmembrane region" description="Helical" evidence="12">
    <location>
        <begin position="6"/>
        <end position="25"/>
    </location>
</feature>
<keyword evidence="5" id="KW-1003">Cell membrane</keyword>
<feature type="transmembrane region" description="Helical" evidence="12">
    <location>
        <begin position="137"/>
        <end position="166"/>
    </location>
</feature>
<sequence length="424" mass="45270">MDPTSSLTILEISAIFLSITALLTYVNHRFIGLPTTIGVMVISILLSIGAIFLGLLGFDQLIDYEISLLGQLDFTEVLLDGMLSMLLFAAALHVNIGDLKRYKLPIGILAFIGTLVSALLIAVALYLMLPLFGFELSFLWCLLFGALISPTDPIAVMGILASAGAPKSIETVIAGESLFNDGIGVVIFVLLLGILSSGDIPTANYVAHTLAVEAGGGIVFGLVLGAILYYMLKSIDSYQEEVLLTLAGVIGGYELASHWHLSGPLAMVMMGLMLGNRGRALAMSDKTRHYVDLFWELIDEILNAILFVLIGLEVVMIAYSANLFIAGALTIVIALLARFIVVGMTTKTFHRQLDLPAGAWKVLTWGGLRGGISVALVLQLPTGSERDILLALTYAVVIFSILVQGLSVGKVAKSIGTDKKTVEI</sequence>
<feature type="transmembrane region" description="Helical" evidence="12">
    <location>
        <begin position="178"/>
        <end position="198"/>
    </location>
</feature>